<dbReference type="EMBL" id="JBHLTG010000001">
    <property type="protein sequence ID" value="MFC0677662.1"/>
    <property type="molecule type" value="Genomic_DNA"/>
</dbReference>
<dbReference type="PANTHER" id="PTHR35561">
    <property type="entry name" value="RNA 2',3'-CYCLIC PHOSPHODIESTERASE"/>
    <property type="match status" value="1"/>
</dbReference>
<evidence type="ECO:0000313" key="3">
    <source>
        <dbReference type="EMBL" id="MFC0677662.1"/>
    </source>
</evidence>
<name>A0ABV6RL06_9GAMM</name>
<keyword evidence="1 2" id="KW-0378">Hydrolase</keyword>
<feature type="short sequence motif" description="HXTX 1" evidence="2">
    <location>
        <begin position="69"/>
        <end position="72"/>
    </location>
</feature>
<dbReference type="RefSeq" id="WP_386666469.1">
    <property type="nucleotide sequence ID" value="NZ_JBHLTG010000001.1"/>
</dbReference>
<evidence type="ECO:0000256" key="1">
    <source>
        <dbReference type="ARBA" id="ARBA00022801"/>
    </source>
</evidence>
<organism evidence="3 4">
    <name type="scientific">Lysobacter korlensis</name>
    <dbReference type="NCBI Taxonomy" id="553636"/>
    <lineage>
        <taxon>Bacteria</taxon>
        <taxon>Pseudomonadati</taxon>
        <taxon>Pseudomonadota</taxon>
        <taxon>Gammaproteobacteria</taxon>
        <taxon>Lysobacterales</taxon>
        <taxon>Lysobacteraceae</taxon>
        <taxon>Lysobacter</taxon>
    </lineage>
</organism>
<feature type="active site" description="Proton acceptor" evidence="2">
    <location>
        <position position="155"/>
    </location>
</feature>
<proteinExistence type="inferred from homology"/>
<dbReference type="NCBIfam" id="TIGR02258">
    <property type="entry name" value="2_5_ligase"/>
    <property type="match status" value="1"/>
</dbReference>
<comment type="similarity">
    <text evidence="2">Belongs to the 2H phosphoesterase superfamily. ThpR family.</text>
</comment>
<dbReference type="EC" id="3.1.4.58" evidence="2"/>
<evidence type="ECO:0000313" key="4">
    <source>
        <dbReference type="Proteomes" id="UP001589896"/>
    </source>
</evidence>
<dbReference type="InterPro" id="IPR004175">
    <property type="entry name" value="RNA_CPDase"/>
</dbReference>
<dbReference type="HAMAP" id="MF_01940">
    <property type="entry name" value="RNA_CPDase"/>
    <property type="match status" value="1"/>
</dbReference>
<dbReference type="Proteomes" id="UP001589896">
    <property type="component" value="Unassembled WGS sequence"/>
</dbReference>
<protein>
    <recommendedName>
        <fullName evidence="2">RNA 2',3'-cyclic phosphodiesterase</fullName>
        <shortName evidence="2">RNA 2',3'-CPDase</shortName>
        <ecNumber evidence="2">3.1.4.58</ecNumber>
    </recommendedName>
</protein>
<evidence type="ECO:0000256" key="2">
    <source>
        <dbReference type="HAMAP-Rule" id="MF_01940"/>
    </source>
</evidence>
<dbReference type="PANTHER" id="PTHR35561:SF1">
    <property type="entry name" value="RNA 2',3'-CYCLIC PHOSPHODIESTERASE"/>
    <property type="match status" value="1"/>
</dbReference>
<comment type="catalytic activity">
    <reaction evidence="2">
        <text>a 3'-end 2',3'-cyclophospho-ribonucleotide-RNA + H2O = a 3'-end 2'-phospho-ribonucleotide-RNA + H(+)</text>
        <dbReference type="Rhea" id="RHEA:11828"/>
        <dbReference type="Rhea" id="RHEA-COMP:10464"/>
        <dbReference type="Rhea" id="RHEA-COMP:17353"/>
        <dbReference type="ChEBI" id="CHEBI:15377"/>
        <dbReference type="ChEBI" id="CHEBI:15378"/>
        <dbReference type="ChEBI" id="CHEBI:83064"/>
        <dbReference type="ChEBI" id="CHEBI:173113"/>
        <dbReference type="EC" id="3.1.4.58"/>
    </reaction>
</comment>
<dbReference type="Gene3D" id="3.90.1140.10">
    <property type="entry name" value="Cyclic phosphodiesterase"/>
    <property type="match status" value="1"/>
</dbReference>
<accession>A0ABV6RL06</accession>
<comment type="caution">
    <text evidence="3">The sequence shown here is derived from an EMBL/GenBank/DDBJ whole genome shotgun (WGS) entry which is preliminary data.</text>
</comment>
<feature type="active site" description="Proton donor" evidence="2">
    <location>
        <position position="69"/>
    </location>
</feature>
<sequence length="203" mass="22339">MGDADVDGPAHRRPRLATQSAFAEAAMNHRLFFALWPDDSVRDRIDETAAAVAHDHAPGGRRLRRDRLHLTLQFLGDFSPLPEAVTSAVLDAAARVACEPFTLTLDHAGSFRGSRVWWLGSSECPAALQVLHTALGAELAAEGVAVKAHPTFTPHVTIMRNVRKGLPATPVDAIDWRVDEFALIDSQPDRGYVELGRWPLRRR</sequence>
<keyword evidence="4" id="KW-1185">Reference proteome</keyword>
<reference evidence="3 4" key="1">
    <citation type="submission" date="2024-09" db="EMBL/GenBank/DDBJ databases">
        <authorList>
            <person name="Sun Q."/>
            <person name="Mori K."/>
        </authorList>
    </citation>
    <scope>NUCLEOTIDE SEQUENCE [LARGE SCALE GENOMIC DNA]</scope>
    <source>
        <strain evidence="3 4">KCTC 23076</strain>
    </source>
</reference>
<dbReference type="InterPro" id="IPR009097">
    <property type="entry name" value="Cyclic_Pdiesterase"/>
</dbReference>
<comment type="function">
    <text evidence="2">Hydrolyzes RNA 2',3'-cyclic phosphodiester to an RNA 2'-phosphomonoester.</text>
</comment>
<dbReference type="SUPFAM" id="SSF55144">
    <property type="entry name" value="LigT-like"/>
    <property type="match status" value="1"/>
</dbReference>
<gene>
    <name evidence="3" type="primary">thpR</name>
    <name evidence="3" type="ORF">ACFFGH_07375</name>
</gene>
<dbReference type="Pfam" id="PF13563">
    <property type="entry name" value="2_5_RNA_ligase2"/>
    <property type="match status" value="1"/>
</dbReference>
<feature type="short sequence motif" description="HXTX 2" evidence="2">
    <location>
        <begin position="155"/>
        <end position="158"/>
    </location>
</feature>